<reference evidence="2" key="2">
    <citation type="submission" date="2022-01" db="EMBL/GenBank/DDBJ databases">
        <authorList>
            <person name="Yamashiro T."/>
            <person name="Shiraishi A."/>
            <person name="Satake H."/>
            <person name="Nakayama K."/>
        </authorList>
    </citation>
    <scope>NUCLEOTIDE SEQUENCE</scope>
</reference>
<dbReference type="EMBL" id="BQNB010012005">
    <property type="protein sequence ID" value="GJS97962.1"/>
    <property type="molecule type" value="Genomic_DNA"/>
</dbReference>
<evidence type="ECO:0000313" key="3">
    <source>
        <dbReference type="Proteomes" id="UP001151760"/>
    </source>
</evidence>
<sequence length="287" mass="32779">MIHRVSVNSRAGDIDSRVDHISTLGIDAARVKCKYVTRNMGKGRKNKENADSYEGLWRNIYDSVTPSAMHFKFWPSGLDSVSPVIRLPIERGINNGTRIGQPETTIDEYLTKVRDDSGPGIVKDSFEENIKFEFWGQYEEKNSKPGETLRTFIEESRRKQKQNERLFWNIKKNYDRVFKKQASSIKTIEGHLGRIAKKIHGRGIGNLSSFIETNPKGLAHSITTRSGLNYNPPKNPLEEIPDNQNKTTKNISTKEGSPDNKKIITEISSSPIPFPKRLKMEKEKEQF</sequence>
<keyword evidence="3" id="KW-1185">Reference proteome</keyword>
<proteinExistence type="predicted"/>
<name>A0ABQ5A9X7_9ASTR</name>
<evidence type="ECO:0000313" key="2">
    <source>
        <dbReference type="EMBL" id="GJS97962.1"/>
    </source>
</evidence>
<reference evidence="2" key="1">
    <citation type="journal article" date="2022" name="Int. J. Mol. Sci.">
        <title>Draft Genome of Tanacetum Coccineum: Genomic Comparison of Closely Related Tanacetum-Family Plants.</title>
        <authorList>
            <person name="Yamashiro T."/>
            <person name="Shiraishi A."/>
            <person name="Nakayama K."/>
            <person name="Satake H."/>
        </authorList>
    </citation>
    <scope>NUCLEOTIDE SEQUENCE</scope>
</reference>
<comment type="caution">
    <text evidence="2">The sequence shown here is derived from an EMBL/GenBank/DDBJ whole genome shotgun (WGS) entry which is preliminary data.</text>
</comment>
<gene>
    <name evidence="2" type="ORF">Tco_0819132</name>
</gene>
<feature type="region of interest" description="Disordered" evidence="1">
    <location>
        <begin position="227"/>
        <end position="261"/>
    </location>
</feature>
<protein>
    <submittedName>
        <fullName evidence="2">Uncharacterized protein</fullName>
    </submittedName>
</protein>
<feature type="compositionally biased region" description="Polar residues" evidence="1">
    <location>
        <begin position="242"/>
        <end position="255"/>
    </location>
</feature>
<accession>A0ABQ5A9X7</accession>
<evidence type="ECO:0000256" key="1">
    <source>
        <dbReference type="SAM" id="MobiDB-lite"/>
    </source>
</evidence>
<organism evidence="2 3">
    <name type="scientific">Tanacetum coccineum</name>
    <dbReference type="NCBI Taxonomy" id="301880"/>
    <lineage>
        <taxon>Eukaryota</taxon>
        <taxon>Viridiplantae</taxon>
        <taxon>Streptophyta</taxon>
        <taxon>Embryophyta</taxon>
        <taxon>Tracheophyta</taxon>
        <taxon>Spermatophyta</taxon>
        <taxon>Magnoliopsida</taxon>
        <taxon>eudicotyledons</taxon>
        <taxon>Gunneridae</taxon>
        <taxon>Pentapetalae</taxon>
        <taxon>asterids</taxon>
        <taxon>campanulids</taxon>
        <taxon>Asterales</taxon>
        <taxon>Asteraceae</taxon>
        <taxon>Asteroideae</taxon>
        <taxon>Anthemideae</taxon>
        <taxon>Anthemidinae</taxon>
        <taxon>Tanacetum</taxon>
    </lineage>
</organism>
<dbReference type="Proteomes" id="UP001151760">
    <property type="component" value="Unassembled WGS sequence"/>
</dbReference>